<organism evidence="2">
    <name type="scientific">Siphoviridae sp. ctFiA6</name>
    <dbReference type="NCBI Taxonomy" id="2823573"/>
    <lineage>
        <taxon>Viruses</taxon>
        <taxon>Duplodnaviria</taxon>
        <taxon>Heunggongvirae</taxon>
        <taxon>Uroviricota</taxon>
        <taxon>Caudoviricetes</taxon>
    </lineage>
</organism>
<sequence length="82" mass="9571">MKAVRENKEYTITEELKQYYKDSGFDIYDDEGNVIEYGRGKTVSMEEHLKALDRIAELEEQIKELETPPKTGAKQEEKEGKK</sequence>
<protein>
    <submittedName>
        <fullName evidence="2">Gal4-like transcription factor</fullName>
    </submittedName>
</protein>
<proteinExistence type="predicted"/>
<name>A0A8S5LGA2_9CAUD</name>
<feature type="region of interest" description="Disordered" evidence="1">
    <location>
        <begin position="63"/>
        <end position="82"/>
    </location>
</feature>
<evidence type="ECO:0000256" key="1">
    <source>
        <dbReference type="SAM" id="MobiDB-lite"/>
    </source>
</evidence>
<evidence type="ECO:0000313" key="2">
    <source>
        <dbReference type="EMBL" id="DAD69060.1"/>
    </source>
</evidence>
<dbReference type="EMBL" id="BK014714">
    <property type="protein sequence ID" value="DAD69060.1"/>
    <property type="molecule type" value="Genomic_DNA"/>
</dbReference>
<accession>A0A8S5LGA2</accession>
<reference evidence="2" key="1">
    <citation type="journal article" date="2021" name="Proc. Natl. Acad. Sci. U.S.A.">
        <title>A Catalog of Tens of Thousands of Viruses from Human Metagenomes Reveals Hidden Associations with Chronic Diseases.</title>
        <authorList>
            <person name="Tisza M.J."/>
            <person name="Buck C.B."/>
        </authorList>
    </citation>
    <scope>NUCLEOTIDE SEQUENCE</scope>
    <source>
        <strain evidence="2">CtFiA6</strain>
    </source>
</reference>